<keyword evidence="3" id="KW-0547">Nucleotide-binding</keyword>
<gene>
    <name evidence="3" type="ORF">Thethe_00496</name>
</gene>
<organism evidence="3 4">
    <name type="scientific">Thermoanaerobacterium thermosaccharolyticum M0795</name>
    <dbReference type="NCBI Taxonomy" id="698948"/>
    <lineage>
        <taxon>Bacteria</taxon>
        <taxon>Bacillati</taxon>
        <taxon>Bacillota</taxon>
        <taxon>Clostridia</taxon>
        <taxon>Thermoanaerobacterales</taxon>
        <taxon>Thermoanaerobacteraceae</taxon>
        <taxon>Thermoanaerobacterium</taxon>
    </lineage>
</organism>
<dbReference type="PROSITE" id="PS51194">
    <property type="entry name" value="HELICASE_CTER"/>
    <property type="match status" value="1"/>
</dbReference>
<name>L0IJP7_THETR</name>
<evidence type="ECO:0000259" key="2">
    <source>
        <dbReference type="PROSITE" id="PS51194"/>
    </source>
</evidence>
<dbReference type="Pfam" id="PF04851">
    <property type="entry name" value="ResIII"/>
    <property type="match status" value="1"/>
</dbReference>
<dbReference type="Pfam" id="PF00271">
    <property type="entry name" value="Helicase_C"/>
    <property type="match status" value="1"/>
</dbReference>
<dbReference type="InterPro" id="IPR050742">
    <property type="entry name" value="Helicase_Restrict-Modif_Enz"/>
</dbReference>
<keyword evidence="3" id="KW-0378">Hydrolase</keyword>
<feature type="domain" description="Helicase ATP-binding" evidence="1">
    <location>
        <begin position="73"/>
        <end position="243"/>
    </location>
</feature>
<dbReference type="PANTHER" id="PTHR47396">
    <property type="entry name" value="TYPE I RESTRICTION ENZYME ECOKI R PROTEIN"/>
    <property type="match status" value="1"/>
</dbReference>
<dbReference type="CDD" id="cd18785">
    <property type="entry name" value="SF2_C"/>
    <property type="match status" value="1"/>
</dbReference>
<sequence length="1012" mass="115785">MIQYKVLVLLKGFVEIYGNMKYTLIRKAQIIKKVGDKMSYFSNYYDAVRYPHETEGKRGLRKSQLGAIHAIASHFTNSNFPAIITMPTGSGKTAILILSAFVLMAKRVLVLTPSRLVRSQIKEEFEGLQTLLDIGALTNITDKPKVYELKNKILTKEAWKRLENFDAVVAIPMSISPAIDDIPTLPNDIFDLILIDEAHHSPAATWNEIIEAFPQAKKILFTATPFRRDKKEIKGKFIYNYSISDAYKDGVFGKIKYIPVENIEVSEDIAIAKKAEQVFIEDKNAGFEHCLMVRTDRNKRAKELEQIYAENTSLRLKIINSNHSYRHVKSVIEKLNNGELDGIICVNMLGEGFNFPKLKIAAIHSPHKSLEVTLQFIGRFARTNAPNLGTAKFIATPSEIEIEREKIYEEGAVWQEIIMNLSESRIDEEVENKQTLSTFNCVLNRDDETNDLSLASLVPFAHVRIYSVDTFNIDTDVILPNGLLLVNKHISREYSMVVIIAKEILNPKWTRLNMFQKIQYELFILYFHEHSKLLFISSTRKTEDIYESLAEQFSGINKRKLSLSKINRVLTNLKNPEFFNIGMRNSIQTSNTESYRIITGPHAQKAIRKTDGRLFHRGHCFGKGIDDNGEVTIGYSSGSKVWSNSYLTIPQFIKWCNNIATKVTSKGSALTNSPLDYIPVSEEVNTIPDKYIISVDWNSETYENPPIISSKNSDIDFENIQLLDIELQVKGRNEGLVEIVFRYYDFEFSVHFSLENDSFFRSEDSLARSIFINRQYSDISLLDYLNANPLVLYFSDFSSLIGHEYYRKNYDDLISINEDVLEPIEWEENGVDIEREFGKTSDGKISIQDFLNKYLSDKEFDFLYYDHGTGEIADFITAKEYDNRVVIQFYHCKGSGGKTAGDRVEDAYEVCGQVIKSSMWTDLNKLKRKLRNRMITHEKANDNPQNYIRDSYDRFLGIMASGETKVFEFEIILVQPGITKSGLSEKISSVLAATDDFCVNQGYLPIRVLCSE</sequence>
<dbReference type="GO" id="GO:0005524">
    <property type="term" value="F:ATP binding"/>
    <property type="evidence" value="ECO:0007669"/>
    <property type="project" value="InterPro"/>
</dbReference>
<dbReference type="CDD" id="cd17926">
    <property type="entry name" value="DEXHc_RE"/>
    <property type="match status" value="1"/>
</dbReference>
<dbReference type="InterPro" id="IPR001650">
    <property type="entry name" value="Helicase_C-like"/>
</dbReference>
<dbReference type="PANTHER" id="PTHR47396:SF1">
    <property type="entry name" value="ATP-DEPENDENT HELICASE IRC3-RELATED"/>
    <property type="match status" value="1"/>
</dbReference>
<keyword evidence="3" id="KW-0347">Helicase</keyword>
<dbReference type="PROSITE" id="PS51192">
    <property type="entry name" value="HELICASE_ATP_BIND_1"/>
    <property type="match status" value="1"/>
</dbReference>
<dbReference type="InterPro" id="IPR027417">
    <property type="entry name" value="P-loop_NTPase"/>
</dbReference>
<dbReference type="SMART" id="SM00490">
    <property type="entry name" value="HELICc"/>
    <property type="match status" value="1"/>
</dbReference>
<dbReference type="Proteomes" id="UP000010845">
    <property type="component" value="Chromosome"/>
</dbReference>
<dbReference type="GO" id="GO:0003677">
    <property type="term" value="F:DNA binding"/>
    <property type="evidence" value="ECO:0007669"/>
    <property type="project" value="InterPro"/>
</dbReference>
<keyword evidence="3" id="KW-0067">ATP-binding</keyword>
<dbReference type="GO" id="GO:0004386">
    <property type="term" value="F:helicase activity"/>
    <property type="evidence" value="ECO:0007669"/>
    <property type="project" value="UniProtKB-KW"/>
</dbReference>
<dbReference type="SUPFAM" id="SSF52540">
    <property type="entry name" value="P-loop containing nucleoside triphosphate hydrolases"/>
    <property type="match status" value="1"/>
</dbReference>
<reference evidence="3 4" key="1">
    <citation type="submission" date="2012-03" db="EMBL/GenBank/DDBJ databases">
        <title>Complete sequence of chromosome of Thermoanaerobacterium thermosaccharolyticum M0795.</title>
        <authorList>
            <consortium name="US DOE Joint Genome Institute"/>
            <person name="Lucas S."/>
            <person name="Han J."/>
            <person name="Lapidus A."/>
            <person name="Cheng J.-F."/>
            <person name="Goodwin L."/>
            <person name="Pitluck S."/>
            <person name="Peters L."/>
            <person name="Teshima H."/>
            <person name="Detter J.C."/>
            <person name="Han C."/>
            <person name="Tapia R."/>
            <person name="Land M."/>
            <person name="Hauser L."/>
            <person name="Kyrpides N."/>
            <person name="Ivanova N."/>
            <person name="Pagani I."/>
            <person name="Feinberg L."/>
            <person name="Folden J."/>
            <person name="Hogsett D."/>
            <person name="Shaw J."/>
            <person name="Woyke T."/>
        </authorList>
    </citation>
    <scope>NUCLEOTIDE SEQUENCE [LARGE SCALE GENOMIC DNA]</scope>
    <source>
        <strain evidence="3 4">M0795</strain>
    </source>
</reference>
<evidence type="ECO:0000313" key="4">
    <source>
        <dbReference type="Proteomes" id="UP000010845"/>
    </source>
</evidence>
<feature type="domain" description="Helicase C-terminal" evidence="2">
    <location>
        <begin position="274"/>
        <end position="437"/>
    </location>
</feature>
<accession>L0IJP7</accession>
<dbReference type="RefSeq" id="WP_015310953.1">
    <property type="nucleotide sequence ID" value="NC_019970.1"/>
</dbReference>
<dbReference type="GO" id="GO:0016787">
    <property type="term" value="F:hydrolase activity"/>
    <property type="evidence" value="ECO:0007669"/>
    <property type="project" value="InterPro"/>
</dbReference>
<dbReference type="InterPro" id="IPR014001">
    <property type="entry name" value="Helicase_ATP-bd"/>
</dbReference>
<dbReference type="PATRIC" id="fig|698948.3.peg.477"/>
<dbReference type="InterPro" id="IPR006935">
    <property type="entry name" value="Helicase/UvrB_N"/>
</dbReference>
<dbReference type="KEGG" id="tto:Thethe_00496"/>
<dbReference type="Gene3D" id="3.40.50.300">
    <property type="entry name" value="P-loop containing nucleotide triphosphate hydrolases"/>
    <property type="match status" value="2"/>
</dbReference>
<dbReference type="EMBL" id="CP003066">
    <property type="protein sequence ID" value="AGB18197.1"/>
    <property type="molecule type" value="Genomic_DNA"/>
</dbReference>
<proteinExistence type="predicted"/>
<evidence type="ECO:0000259" key="1">
    <source>
        <dbReference type="PROSITE" id="PS51192"/>
    </source>
</evidence>
<dbReference type="HOGENOM" id="CLU_011686_0_0_9"/>
<protein>
    <submittedName>
        <fullName evidence="3">DNA/RNA helicase, superfamily II</fullName>
    </submittedName>
</protein>
<dbReference type="GO" id="GO:0005829">
    <property type="term" value="C:cytosol"/>
    <property type="evidence" value="ECO:0007669"/>
    <property type="project" value="TreeGrafter"/>
</dbReference>
<dbReference type="SMART" id="SM00487">
    <property type="entry name" value="DEXDc"/>
    <property type="match status" value="1"/>
</dbReference>
<evidence type="ECO:0000313" key="3">
    <source>
        <dbReference type="EMBL" id="AGB18197.1"/>
    </source>
</evidence>
<dbReference type="AlphaFoldDB" id="L0IJP7"/>